<dbReference type="EMBL" id="AP026708">
    <property type="protein sequence ID" value="BDQ34314.1"/>
    <property type="molecule type" value="Genomic_DNA"/>
</dbReference>
<dbReference type="RefSeq" id="WP_264981224.1">
    <property type="nucleotide sequence ID" value="NZ_AP026708.1"/>
</dbReference>
<reference evidence="1" key="1">
    <citation type="submission" date="2022-08" db="EMBL/GenBank/DDBJ databases">
        <title>Genome Sequence of the sulphate-reducing bacterium, Pseudodesulfovibrio portus JCM14722.</title>
        <authorList>
            <person name="Kondo R."/>
            <person name="Kataoka T."/>
        </authorList>
    </citation>
    <scope>NUCLEOTIDE SEQUENCE</scope>
    <source>
        <strain evidence="1">JCM 14722</strain>
    </source>
</reference>
<evidence type="ECO:0000313" key="1">
    <source>
        <dbReference type="EMBL" id="BDQ34314.1"/>
    </source>
</evidence>
<evidence type="ECO:0000313" key="2">
    <source>
        <dbReference type="Proteomes" id="UP001061361"/>
    </source>
</evidence>
<sequence>MANGKKSRFSYVQMGLPLDEPDTPKNNLVNLKSFCEKKEEQEELEKKQAIKERLFRHVDELGWQT</sequence>
<accession>A0ABM8ASA1</accession>
<protein>
    <submittedName>
        <fullName evidence="1">Uncharacterized protein</fullName>
    </submittedName>
</protein>
<gene>
    <name evidence="1" type="ORF">JCM14722_18560</name>
</gene>
<organism evidence="1 2">
    <name type="scientific">Pseudodesulfovibrio portus</name>
    <dbReference type="NCBI Taxonomy" id="231439"/>
    <lineage>
        <taxon>Bacteria</taxon>
        <taxon>Pseudomonadati</taxon>
        <taxon>Thermodesulfobacteriota</taxon>
        <taxon>Desulfovibrionia</taxon>
        <taxon>Desulfovibrionales</taxon>
        <taxon>Desulfovibrionaceae</taxon>
    </lineage>
</organism>
<name>A0ABM8ASA1_9BACT</name>
<dbReference type="Proteomes" id="UP001061361">
    <property type="component" value="Chromosome"/>
</dbReference>
<proteinExistence type="predicted"/>
<keyword evidence="2" id="KW-1185">Reference proteome</keyword>